<comment type="caution">
    <text evidence="3">The sequence shown here is derived from an EMBL/GenBank/DDBJ whole genome shotgun (WGS) entry which is preliminary data.</text>
</comment>
<keyword evidence="2" id="KW-0812">Transmembrane</keyword>
<sequence length="69" mass="7699">MSWEELFAVALPIGGGLVVVMWEQIMRSRRGDSASAMTSSSHETSCETNNYEEEGRRMREPTSTEAVES</sequence>
<keyword evidence="2" id="KW-0472">Membrane</keyword>
<name>A0A3A4KVM6_9NOCA</name>
<feature type="compositionally biased region" description="Basic and acidic residues" evidence="1">
    <location>
        <begin position="53"/>
        <end position="62"/>
    </location>
</feature>
<keyword evidence="2" id="KW-1133">Transmembrane helix</keyword>
<feature type="transmembrane region" description="Helical" evidence="2">
    <location>
        <begin position="6"/>
        <end position="22"/>
    </location>
</feature>
<protein>
    <submittedName>
        <fullName evidence="3">Uncharacterized protein</fullName>
    </submittedName>
</protein>
<evidence type="ECO:0000313" key="4">
    <source>
        <dbReference type="Proteomes" id="UP000266677"/>
    </source>
</evidence>
<evidence type="ECO:0000313" key="3">
    <source>
        <dbReference type="EMBL" id="RJO79290.1"/>
    </source>
</evidence>
<dbReference type="EMBL" id="QZFU01000010">
    <property type="protein sequence ID" value="RJO79290.1"/>
    <property type="molecule type" value="Genomic_DNA"/>
</dbReference>
<dbReference type="RefSeq" id="WP_120037674.1">
    <property type="nucleotide sequence ID" value="NZ_QZFU01000010.1"/>
</dbReference>
<feature type="region of interest" description="Disordered" evidence="1">
    <location>
        <begin position="30"/>
        <end position="69"/>
    </location>
</feature>
<gene>
    <name evidence="3" type="ORF">D5S18_02875</name>
</gene>
<dbReference type="Proteomes" id="UP000266677">
    <property type="component" value="Unassembled WGS sequence"/>
</dbReference>
<keyword evidence="4" id="KW-1185">Reference proteome</keyword>
<feature type="compositionally biased region" description="Polar residues" evidence="1">
    <location>
        <begin position="35"/>
        <end position="49"/>
    </location>
</feature>
<evidence type="ECO:0000256" key="1">
    <source>
        <dbReference type="SAM" id="MobiDB-lite"/>
    </source>
</evidence>
<dbReference type="AlphaFoldDB" id="A0A3A4KVM6"/>
<evidence type="ECO:0000256" key="2">
    <source>
        <dbReference type="SAM" id="Phobius"/>
    </source>
</evidence>
<reference evidence="3 4" key="1">
    <citation type="submission" date="2018-09" db="EMBL/GenBank/DDBJ databases">
        <title>YIM PH21274 draft genome.</title>
        <authorList>
            <person name="Miao C."/>
        </authorList>
    </citation>
    <scope>NUCLEOTIDE SEQUENCE [LARGE SCALE GENOMIC DNA]</scope>
    <source>
        <strain evidence="3 4">YIM PH 21724</strain>
    </source>
</reference>
<accession>A0A3A4KVM6</accession>
<organism evidence="3 4">
    <name type="scientific">Nocardia panacis</name>
    <dbReference type="NCBI Taxonomy" id="2340916"/>
    <lineage>
        <taxon>Bacteria</taxon>
        <taxon>Bacillati</taxon>
        <taxon>Actinomycetota</taxon>
        <taxon>Actinomycetes</taxon>
        <taxon>Mycobacteriales</taxon>
        <taxon>Nocardiaceae</taxon>
        <taxon>Nocardia</taxon>
    </lineage>
</organism>
<proteinExistence type="predicted"/>